<gene>
    <name evidence="1" type="ORF">GGQ61_000178</name>
</gene>
<evidence type="ECO:0000313" key="2">
    <source>
        <dbReference type="Proteomes" id="UP000530564"/>
    </source>
</evidence>
<dbReference type="EMBL" id="JACIDK010000001">
    <property type="protein sequence ID" value="MBB3889481.1"/>
    <property type="molecule type" value="Genomic_DNA"/>
</dbReference>
<name>A0A839ZVT2_9CAUL</name>
<reference evidence="1 2" key="1">
    <citation type="submission" date="2020-08" db="EMBL/GenBank/DDBJ databases">
        <title>Genomic Encyclopedia of Type Strains, Phase IV (KMG-IV): sequencing the most valuable type-strain genomes for metagenomic binning, comparative biology and taxonomic classification.</title>
        <authorList>
            <person name="Goeker M."/>
        </authorList>
    </citation>
    <scope>NUCLEOTIDE SEQUENCE [LARGE SCALE GENOMIC DNA]</scope>
    <source>
        <strain evidence="1 2">DSM 21793</strain>
    </source>
</reference>
<dbReference type="RefSeq" id="WP_183769491.1">
    <property type="nucleotide sequence ID" value="NZ_JACIDK010000001.1"/>
</dbReference>
<accession>A0A839ZVT2</accession>
<sequence length="84" mass="9493">MPRLDPEDRERLRLISQAGGKIHIVTARGGERFPDQVALVRWANAMCDADYMRLVERGGAHDPFGEHFSDFILTDKAERAAKRG</sequence>
<organism evidence="1 2">
    <name type="scientific">Phenylobacterium haematophilum</name>
    <dbReference type="NCBI Taxonomy" id="98513"/>
    <lineage>
        <taxon>Bacteria</taxon>
        <taxon>Pseudomonadati</taxon>
        <taxon>Pseudomonadota</taxon>
        <taxon>Alphaproteobacteria</taxon>
        <taxon>Caulobacterales</taxon>
        <taxon>Caulobacteraceae</taxon>
        <taxon>Phenylobacterium</taxon>
    </lineage>
</organism>
<proteinExistence type="predicted"/>
<comment type="caution">
    <text evidence="1">The sequence shown here is derived from an EMBL/GenBank/DDBJ whole genome shotgun (WGS) entry which is preliminary data.</text>
</comment>
<keyword evidence="2" id="KW-1185">Reference proteome</keyword>
<evidence type="ECO:0000313" key="1">
    <source>
        <dbReference type="EMBL" id="MBB3889481.1"/>
    </source>
</evidence>
<protein>
    <submittedName>
        <fullName evidence="1">Uncharacterized protein</fullName>
    </submittedName>
</protein>
<dbReference type="AlphaFoldDB" id="A0A839ZVT2"/>
<dbReference type="Proteomes" id="UP000530564">
    <property type="component" value="Unassembled WGS sequence"/>
</dbReference>